<dbReference type="Pfam" id="PF03435">
    <property type="entry name" value="Sacchrp_dh_NADP"/>
    <property type="match status" value="1"/>
</dbReference>
<dbReference type="OrthoDB" id="4420885at2"/>
<dbReference type="InterPro" id="IPR005097">
    <property type="entry name" value="Sacchrp_dh_NADP-bd"/>
</dbReference>
<sequence length="367" mass="37405">MTAARIVVFGATGYTGTLLARALVKRGARPVLAGRSKEKLSSLAAQLGGLETHVADVSNPASIQSALRAGDVLVSTVGPFLRWGDAAVSAAIGARAIYLDSTGEPGFIRKVFEHYGPLAHERSSTLLTASGFDWVPGNLASALALTKAGGSAARLEVAYLLNGTSAESGGAQASAAAALIAPSFAYRDGGLTSERTAARALRVTDSNGQSRWVLSAGGTEHLTMPELFPHVRDIEVGLGLYGAASVAVPYVSAALNAGMRVPFLARVIRRAVERSATGSTGGPSDEARAAGSTNVIARAYSADRELLHSVSLSGLDGFTFTANFLAWAAIQAASGGVRAAGALGPVQAFGIEALTEGVRQSGLSIAT</sequence>
<dbReference type="AlphaFoldDB" id="A0A246JE84"/>
<keyword evidence="3" id="KW-1185">Reference proteome</keyword>
<organism evidence="2 3">
    <name type="scientific">Roseateles aquatilis</name>
    <dbReference type="NCBI Taxonomy" id="431061"/>
    <lineage>
        <taxon>Bacteria</taxon>
        <taxon>Pseudomonadati</taxon>
        <taxon>Pseudomonadota</taxon>
        <taxon>Betaproteobacteria</taxon>
        <taxon>Burkholderiales</taxon>
        <taxon>Sphaerotilaceae</taxon>
        <taxon>Roseateles</taxon>
    </lineage>
</organism>
<dbReference type="EMBL" id="NIOF01000004">
    <property type="protein sequence ID" value="OWQ90953.1"/>
    <property type="molecule type" value="Genomic_DNA"/>
</dbReference>
<gene>
    <name evidence="2" type="ORF">CDN99_12420</name>
</gene>
<dbReference type="Gene3D" id="3.40.50.720">
    <property type="entry name" value="NAD(P)-binding Rossmann-like Domain"/>
    <property type="match status" value="1"/>
</dbReference>
<evidence type="ECO:0000313" key="2">
    <source>
        <dbReference type="EMBL" id="OWQ90953.1"/>
    </source>
</evidence>
<evidence type="ECO:0000313" key="3">
    <source>
        <dbReference type="Proteomes" id="UP000197468"/>
    </source>
</evidence>
<protein>
    <recommendedName>
        <fullName evidence="1">Saccharopine dehydrogenase NADP binding domain-containing protein</fullName>
    </recommendedName>
</protein>
<dbReference type="PANTHER" id="PTHR43781">
    <property type="entry name" value="SACCHAROPINE DEHYDROGENASE"/>
    <property type="match status" value="1"/>
</dbReference>
<dbReference type="Proteomes" id="UP000197468">
    <property type="component" value="Unassembled WGS sequence"/>
</dbReference>
<reference evidence="2 3" key="1">
    <citation type="journal article" date="2008" name="Int. J. Syst. Evol. Microbiol.">
        <title>Description of Roseateles aquatilis sp. nov. and Roseateles terrae sp. nov., in the class Betaproteobacteria, and emended description of the genus Roseateles.</title>
        <authorList>
            <person name="Gomila M."/>
            <person name="Bowien B."/>
            <person name="Falsen E."/>
            <person name="Moore E.R."/>
            <person name="Lalucat J."/>
        </authorList>
    </citation>
    <scope>NUCLEOTIDE SEQUENCE [LARGE SCALE GENOMIC DNA]</scope>
    <source>
        <strain evidence="2 3">CCUG 48205</strain>
    </source>
</reference>
<dbReference type="PANTHER" id="PTHR43781:SF1">
    <property type="entry name" value="SACCHAROPINE DEHYDROGENASE"/>
    <property type="match status" value="1"/>
</dbReference>
<dbReference type="InterPro" id="IPR036291">
    <property type="entry name" value="NAD(P)-bd_dom_sf"/>
</dbReference>
<name>A0A246JE84_9BURK</name>
<dbReference type="SUPFAM" id="SSF51735">
    <property type="entry name" value="NAD(P)-binding Rossmann-fold domains"/>
    <property type="match status" value="1"/>
</dbReference>
<feature type="domain" description="Saccharopine dehydrogenase NADP binding" evidence="1">
    <location>
        <begin position="6"/>
        <end position="101"/>
    </location>
</feature>
<accession>A0A246JE84</accession>
<comment type="caution">
    <text evidence="2">The sequence shown here is derived from an EMBL/GenBank/DDBJ whole genome shotgun (WGS) entry which is preliminary data.</text>
</comment>
<dbReference type="RefSeq" id="WP_088385159.1">
    <property type="nucleotide sequence ID" value="NZ_NIOF01000004.1"/>
</dbReference>
<proteinExistence type="predicted"/>
<evidence type="ECO:0000259" key="1">
    <source>
        <dbReference type="Pfam" id="PF03435"/>
    </source>
</evidence>